<dbReference type="Gene3D" id="1.10.8.430">
    <property type="entry name" value="Helical domain of apoptotic protease-activating factors"/>
    <property type="match status" value="1"/>
</dbReference>
<dbReference type="OrthoDB" id="1901675at2759"/>
<dbReference type="SMART" id="SM00255">
    <property type="entry name" value="TIR"/>
    <property type="match status" value="1"/>
</dbReference>
<dbReference type="GO" id="GO:0006952">
    <property type="term" value="P:defense response"/>
    <property type="evidence" value="ECO:0007669"/>
    <property type="project" value="UniProtKB-KW"/>
</dbReference>
<gene>
    <name evidence="7" type="primary">LOC106780048</name>
</gene>
<dbReference type="Pfam" id="PF23282">
    <property type="entry name" value="WHD_ROQ1"/>
    <property type="match status" value="1"/>
</dbReference>
<dbReference type="Proteomes" id="UP000087766">
    <property type="component" value="Unplaced"/>
</dbReference>
<evidence type="ECO:0000256" key="1">
    <source>
        <dbReference type="ARBA" id="ARBA00022614"/>
    </source>
</evidence>
<dbReference type="InterPro" id="IPR058192">
    <property type="entry name" value="WHD_ROQ1-like"/>
</dbReference>
<keyword evidence="1" id="KW-0433">Leucine-rich repeat</keyword>
<dbReference type="SUPFAM" id="SSF52058">
    <property type="entry name" value="L domain-like"/>
    <property type="match status" value="1"/>
</dbReference>
<feature type="domain" description="TIR" evidence="5">
    <location>
        <begin position="14"/>
        <end position="143"/>
    </location>
</feature>
<sequence length="1369" mass="157110">MDFVSDRYQKIDGGNFEVFLSFKGEDTRASFTSHLYTALQNAGIFVFKDDESLPQGKQISRSLRQAIEESRISIVVFSKNYAESWWCLKELEIIMECHKTTGNVVLPVFYDIYPSEVRHQKGDFGEAFQRLLSKFSKEEEQKVLDWKHCWWNTLREICNISAVEILSPSRIERVDKLDNQWEKTLLEVVQISKILDLNPRGKMKIADSIEILVRQSKEGLFKGAEISFREEKVYDKMDFLMKQWREVFCEPFRNSEVALDPCFLVLHVKHFRETLFEAADISGDLVLNSCGEMEITYAIELHMKHWRNAFSEEAGTILDSIYIRYLRDKSVVGMVHSEIRNLRDHWREKVCEAYDRSGDNQLYSRRKNDIELHLENCTKALLEATDISKRAVFVSSYKKLKAYNRIESLVKYWKIALCEAVEISRLVVEHYRGITDNEVNYIEKHARDALREAAGLPGNVILNFRNESEAVKNIVKDVTRLLDKTELFVPNNPVGVESRVQEMVQLLEQKQSNDVLLLGIWGMGGIGKTTIAKAIYNKIGRNFEGRSFLADIREVWGQEAGHVSLQQQLLSDVYKENRIKIHNIESGKVILRERLRRKRILLILDDVNKLQQLNALCGNREWFGAGSRIIITTRDIHLLRGKRVDQVFTMTGMNVDESIELFSWHAFKQASPKEDFIELSRNVVAYAGGLPLALEVLGSYLFDMEVTEWKSVLEKLRKIPNDEVQEKLKISYDGLSDDTEKGIFLDIACFFIGKDRNDVIHILNGCGLFAENGIRVLVERSLVTVDDKNQLGMHDLLRDMGREIIRSKSPMELEERSRLWFHEDVLDVLSKETGTKFIEGLTLKLPRSNTKSLSTKAFMNMKKLRLLQLSGVELVGDFEYLSKDLRWLCWHGFPFASIPTSFYQGSLVSIELENSKITMVWKATQLMEKLKILNLSHSHYLTKTPDFLNLPNLEKLILVDCPRLSEVSYTIGHLTKVLLINFQDCISLCNLPRSIYKLKSLKTLILSGCLKIDKLEEDLEEMESLTTLFADKTAIRRVPFSIVRSKSIGYISLCGYEGFSRDVFPSIIWSWMSPVNSLSSRVQTLVDMSSLVFLDVQNSSSNQLSYISEELPKLQSLWIECGSDLQLSRYTKIILDALNATNSEESESYGTTSQMQNVFTLIECSSRSKLFEKTLLIQMGGSWEITHILKQRILQNMTTSDGGDCLLPGDSYPDWLSFSSEGSSVTFEIPEVNGRSLKTMMCHIHYSSPDSITSDGLKNLLVINHTKSTIQLYKRNALAAFDDEEWQRVLSNIDTGNQVQIVVVFWSRITVKKTSIYLIYEAIDEKVEHYHASNMNVPVSISPEVESMEDLRGAFVKSLTKFLSCCFGT</sequence>
<organism evidence="6 7">
    <name type="scientific">Vigna radiata var. radiata</name>
    <name type="common">Mung bean</name>
    <name type="synonym">Phaseolus aureus</name>
    <dbReference type="NCBI Taxonomy" id="3916"/>
    <lineage>
        <taxon>Eukaryota</taxon>
        <taxon>Viridiplantae</taxon>
        <taxon>Streptophyta</taxon>
        <taxon>Embryophyta</taxon>
        <taxon>Tracheophyta</taxon>
        <taxon>Spermatophyta</taxon>
        <taxon>Magnoliopsida</taxon>
        <taxon>eudicotyledons</taxon>
        <taxon>Gunneridae</taxon>
        <taxon>Pentapetalae</taxon>
        <taxon>rosids</taxon>
        <taxon>fabids</taxon>
        <taxon>Fabales</taxon>
        <taxon>Fabaceae</taxon>
        <taxon>Papilionoideae</taxon>
        <taxon>50 kb inversion clade</taxon>
        <taxon>NPAAA clade</taxon>
        <taxon>indigoferoid/millettioid clade</taxon>
        <taxon>Phaseoleae</taxon>
        <taxon>Vigna</taxon>
    </lineage>
</organism>
<evidence type="ECO:0000256" key="4">
    <source>
        <dbReference type="ARBA" id="ARBA00023027"/>
    </source>
</evidence>
<dbReference type="InterPro" id="IPR036390">
    <property type="entry name" value="WH_DNA-bd_sf"/>
</dbReference>
<keyword evidence="6" id="KW-1185">Reference proteome</keyword>
<dbReference type="InterPro" id="IPR003593">
    <property type="entry name" value="AAA+_ATPase"/>
</dbReference>
<evidence type="ECO:0000313" key="7">
    <source>
        <dbReference type="RefSeq" id="XP_014523767.2"/>
    </source>
</evidence>
<proteinExistence type="predicted"/>
<name>A0A1S3VZW6_VIGRR</name>
<keyword evidence="3" id="KW-0611">Plant defense</keyword>
<protein>
    <submittedName>
        <fullName evidence="7">TMV resistance protein N isoform X1</fullName>
    </submittedName>
</protein>
<dbReference type="RefSeq" id="XP_014523767.2">
    <property type="nucleotide sequence ID" value="XM_014668281.2"/>
</dbReference>
<evidence type="ECO:0000256" key="3">
    <source>
        <dbReference type="ARBA" id="ARBA00022821"/>
    </source>
</evidence>
<keyword evidence="4" id="KW-0520">NAD</keyword>
<dbReference type="InterPro" id="IPR042197">
    <property type="entry name" value="Apaf_helical"/>
</dbReference>
<dbReference type="GO" id="GO:0007165">
    <property type="term" value="P:signal transduction"/>
    <property type="evidence" value="ECO:0007669"/>
    <property type="project" value="InterPro"/>
</dbReference>
<dbReference type="STRING" id="3916.A0A1S3VZW6"/>
<dbReference type="SUPFAM" id="SSF46785">
    <property type="entry name" value="Winged helix' DNA-binding domain"/>
    <property type="match status" value="1"/>
</dbReference>
<evidence type="ECO:0000259" key="5">
    <source>
        <dbReference type="PROSITE" id="PS50104"/>
    </source>
</evidence>
<dbReference type="PANTHER" id="PTHR11017:SF271">
    <property type="entry name" value="DISEASE RESISTANCE PROTEIN (TIR-NBS-LRR CLASS) FAMILY"/>
    <property type="match status" value="1"/>
</dbReference>
<dbReference type="InterPro" id="IPR002182">
    <property type="entry name" value="NB-ARC"/>
</dbReference>
<dbReference type="InterPro" id="IPR035897">
    <property type="entry name" value="Toll_tir_struct_dom_sf"/>
</dbReference>
<keyword evidence="2" id="KW-0677">Repeat</keyword>
<dbReference type="FunFam" id="3.40.50.10140:FF:000007">
    <property type="entry name" value="Disease resistance protein (TIR-NBS-LRR class)"/>
    <property type="match status" value="1"/>
</dbReference>
<dbReference type="SUPFAM" id="SSF52540">
    <property type="entry name" value="P-loop containing nucleoside triphosphate hydrolases"/>
    <property type="match status" value="1"/>
</dbReference>
<dbReference type="InterPro" id="IPR044974">
    <property type="entry name" value="Disease_R_plants"/>
</dbReference>
<dbReference type="GO" id="GO:0043531">
    <property type="term" value="F:ADP binding"/>
    <property type="evidence" value="ECO:0007669"/>
    <property type="project" value="InterPro"/>
</dbReference>
<accession>A0A1S3VZW6</accession>
<evidence type="ECO:0000313" key="6">
    <source>
        <dbReference type="Proteomes" id="UP000087766"/>
    </source>
</evidence>
<dbReference type="GeneID" id="106780048"/>
<dbReference type="Pfam" id="PF01582">
    <property type="entry name" value="TIR"/>
    <property type="match status" value="1"/>
</dbReference>
<dbReference type="InterPro" id="IPR027417">
    <property type="entry name" value="P-loop_NTPase"/>
</dbReference>
<dbReference type="Gene3D" id="3.40.50.300">
    <property type="entry name" value="P-loop containing nucleotide triphosphate hydrolases"/>
    <property type="match status" value="1"/>
</dbReference>
<dbReference type="SUPFAM" id="SSF52200">
    <property type="entry name" value="Toll/Interleukin receptor TIR domain"/>
    <property type="match status" value="1"/>
</dbReference>
<dbReference type="PRINTS" id="PR00364">
    <property type="entry name" value="DISEASERSIST"/>
</dbReference>
<dbReference type="PANTHER" id="PTHR11017">
    <property type="entry name" value="LEUCINE-RICH REPEAT-CONTAINING PROTEIN"/>
    <property type="match status" value="1"/>
</dbReference>
<dbReference type="PROSITE" id="PS50104">
    <property type="entry name" value="TIR"/>
    <property type="match status" value="1"/>
</dbReference>
<evidence type="ECO:0000256" key="2">
    <source>
        <dbReference type="ARBA" id="ARBA00022737"/>
    </source>
</evidence>
<dbReference type="Pfam" id="PF00931">
    <property type="entry name" value="NB-ARC"/>
    <property type="match status" value="1"/>
</dbReference>
<dbReference type="InterPro" id="IPR000157">
    <property type="entry name" value="TIR_dom"/>
</dbReference>
<dbReference type="Gene3D" id="3.80.10.10">
    <property type="entry name" value="Ribonuclease Inhibitor"/>
    <property type="match status" value="2"/>
</dbReference>
<dbReference type="KEGG" id="vra:106780048"/>
<dbReference type="InterPro" id="IPR032675">
    <property type="entry name" value="LRR_dom_sf"/>
</dbReference>
<reference evidence="7" key="1">
    <citation type="submission" date="2025-08" db="UniProtKB">
        <authorList>
            <consortium name="RefSeq"/>
        </authorList>
    </citation>
    <scope>IDENTIFICATION</scope>
    <source>
        <tissue evidence="7">Leaf</tissue>
    </source>
</reference>
<dbReference type="Gene3D" id="3.40.50.10140">
    <property type="entry name" value="Toll/interleukin-1 receptor homology (TIR) domain"/>
    <property type="match status" value="1"/>
</dbReference>
<dbReference type="SMART" id="SM00382">
    <property type="entry name" value="AAA"/>
    <property type="match status" value="1"/>
</dbReference>